<evidence type="ECO:0000313" key="1">
    <source>
        <dbReference type="EMBL" id="KLO10295.1"/>
    </source>
</evidence>
<accession>A0A0H2REK1</accession>
<protein>
    <submittedName>
        <fullName evidence="1">Uncharacterized protein</fullName>
    </submittedName>
</protein>
<keyword evidence="2" id="KW-1185">Reference proteome</keyword>
<gene>
    <name evidence="1" type="ORF">SCHPADRAFT_977835</name>
</gene>
<sequence>MIFIQTRNPDDELRKWDTELASAFDPSSTVRPDTHMAFDILYAYLCFIWNHHDTERANASYTMNKQRIGYAKRQITENIPLWDNEYSKNQTQALERLKLIDKILVGLYQNIRVNRKIGLIIKESFKAYIHYELIIPEY</sequence>
<dbReference type="Proteomes" id="UP000053477">
    <property type="component" value="Unassembled WGS sequence"/>
</dbReference>
<proteinExistence type="predicted"/>
<dbReference type="AlphaFoldDB" id="A0A0H2REK1"/>
<dbReference type="InParanoid" id="A0A0H2REK1"/>
<organism evidence="1 2">
    <name type="scientific">Schizopora paradoxa</name>
    <dbReference type="NCBI Taxonomy" id="27342"/>
    <lineage>
        <taxon>Eukaryota</taxon>
        <taxon>Fungi</taxon>
        <taxon>Dikarya</taxon>
        <taxon>Basidiomycota</taxon>
        <taxon>Agaricomycotina</taxon>
        <taxon>Agaricomycetes</taxon>
        <taxon>Hymenochaetales</taxon>
        <taxon>Schizoporaceae</taxon>
        <taxon>Schizopora</taxon>
    </lineage>
</organism>
<evidence type="ECO:0000313" key="2">
    <source>
        <dbReference type="Proteomes" id="UP000053477"/>
    </source>
</evidence>
<dbReference type="EMBL" id="KQ086030">
    <property type="protein sequence ID" value="KLO10295.1"/>
    <property type="molecule type" value="Genomic_DNA"/>
</dbReference>
<reference evidence="1 2" key="1">
    <citation type="submission" date="2015-04" db="EMBL/GenBank/DDBJ databases">
        <title>Complete genome sequence of Schizopora paradoxa KUC8140, a cosmopolitan wood degrader in East Asia.</title>
        <authorList>
            <consortium name="DOE Joint Genome Institute"/>
            <person name="Min B."/>
            <person name="Park H."/>
            <person name="Jang Y."/>
            <person name="Kim J.-J."/>
            <person name="Kim K.H."/>
            <person name="Pangilinan J."/>
            <person name="Lipzen A."/>
            <person name="Riley R."/>
            <person name="Grigoriev I.V."/>
            <person name="Spatafora J.W."/>
            <person name="Choi I.-G."/>
        </authorList>
    </citation>
    <scope>NUCLEOTIDE SEQUENCE [LARGE SCALE GENOMIC DNA]</scope>
    <source>
        <strain evidence="1 2">KUC8140</strain>
    </source>
</reference>
<name>A0A0H2REK1_9AGAM</name>